<dbReference type="InterPro" id="IPR022643">
    <property type="entry name" value="De-COase2_C"/>
</dbReference>
<gene>
    <name evidence="7" type="ORF">HNR12_004660</name>
</gene>
<reference evidence="7 8" key="1">
    <citation type="submission" date="2020-07" db="EMBL/GenBank/DDBJ databases">
        <title>Sequencing the genomes of 1000 actinobacteria strains.</title>
        <authorList>
            <person name="Klenk H.-P."/>
        </authorList>
    </citation>
    <scope>NUCLEOTIDE SEQUENCE [LARGE SCALE GENOMIC DNA]</scope>
    <source>
        <strain evidence="7 8">DSM 45927</strain>
    </source>
</reference>
<feature type="active site" description="Proton donor" evidence="3">
    <location>
        <position position="317"/>
    </location>
</feature>
<organism evidence="7 8">
    <name type="scientific">Streptomonospora nanhaiensis</name>
    <dbReference type="NCBI Taxonomy" id="1323731"/>
    <lineage>
        <taxon>Bacteria</taxon>
        <taxon>Bacillati</taxon>
        <taxon>Actinomycetota</taxon>
        <taxon>Actinomycetes</taxon>
        <taxon>Streptosporangiales</taxon>
        <taxon>Nocardiopsidaceae</taxon>
        <taxon>Streptomonospora</taxon>
    </lineage>
</organism>
<protein>
    <submittedName>
        <fullName evidence="7">Diaminopimelate decarboxylase</fullName>
        <ecNumber evidence="7">4.1.1.20</ecNumber>
    </submittedName>
</protein>
<comment type="caution">
    <text evidence="7">The sequence shown here is derived from an EMBL/GenBank/DDBJ whole genome shotgun (WGS) entry which is preliminary data.</text>
</comment>
<dbReference type="EC" id="4.1.1.20" evidence="7"/>
<feature type="domain" description="Orn/DAP/Arg decarboxylase 2 C-terminal" evidence="5">
    <location>
        <begin position="25"/>
        <end position="343"/>
    </location>
</feature>
<dbReference type="GO" id="GO:0006596">
    <property type="term" value="P:polyamine biosynthetic process"/>
    <property type="evidence" value="ECO:0007669"/>
    <property type="project" value="InterPro"/>
</dbReference>
<dbReference type="SUPFAM" id="SSF51419">
    <property type="entry name" value="PLP-binding barrel"/>
    <property type="match status" value="1"/>
</dbReference>
<evidence type="ECO:0000256" key="4">
    <source>
        <dbReference type="RuleBase" id="RU003737"/>
    </source>
</evidence>
<evidence type="ECO:0000259" key="6">
    <source>
        <dbReference type="Pfam" id="PF02784"/>
    </source>
</evidence>
<dbReference type="Gene3D" id="3.20.20.10">
    <property type="entry name" value="Alanine racemase"/>
    <property type="match status" value="1"/>
</dbReference>
<keyword evidence="7" id="KW-0456">Lyase</keyword>
<dbReference type="Gene3D" id="2.40.37.10">
    <property type="entry name" value="Lyase, Ornithine Decarboxylase, Chain A, domain 1"/>
    <property type="match status" value="1"/>
</dbReference>
<dbReference type="EMBL" id="JACCFO010000001">
    <property type="protein sequence ID" value="NYI98383.1"/>
    <property type="molecule type" value="Genomic_DNA"/>
</dbReference>
<evidence type="ECO:0000256" key="2">
    <source>
        <dbReference type="ARBA" id="ARBA00022898"/>
    </source>
</evidence>
<feature type="domain" description="Orn/DAP/Arg decarboxylase 2 N-terminal" evidence="6">
    <location>
        <begin position="33"/>
        <end position="256"/>
    </location>
</feature>
<dbReference type="InterPro" id="IPR000183">
    <property type="entry name" value="Orn/DAP/Arg_de-COase"/>
</dbReference>
<dbReference type="Pfam" id="PF02784">
    <property type="entry name" value="Orn_Arg_deC_N"/>
    <property type="match status" value="1"/>
</dbReference>
<dbReference type="AlphaFoldDB" id="A0A853BTB8"/>
<dbReference type="InterPro" id="IPR029066">
    <property type="entry name" value="PLP-binding_barrel"/>
</dbReference>
<feature type="modified residue" description="N6-(pyridoxal phosphate)lysine" evidence="3">
    <location>
        <position position="53"/>
    </location>
</feature>
<dbReference type="SUPFAM" id="SSF50621">
    <property type="entry name" value="Alanine racemase C-terminal domain-like"/>
    <property type="match status" value="1"/>
</dbReference>
<dbReference type="PRINTS" id="PR01179">
    <property type="entry name" value="ODADCRBXLASE"/>
</dbReference>
<dbReference type="RefSeq" id="WP_246425159.1">
    <property type="nucleotide sequence ID" value="NZ_JACCFO010000001.1"/>
</dbReference>
<keyword evidence="8" id="KW-1185">Reference proteome</keyword>
<comment type="similarity">
    <text evidence="4">Belongs to the Orn/Lys/Arg decarboxylase class-II family.</text>
</comment>
<dbReference type="InterPro" id="IPR002433">
    <property type="entry name" value="Orn_de-COase"/>
</dbReference>
<dbReference type="InterPro" id="IPR009006">
    <property type="entry name" value="Ala_racemase/Decarboxylase_C"/>
</dbReference>
<dbReference type="PANTHER" id="PTHR43727:SF2">
    <property type="entry name" value="GROUP IV DECARBOXYLASE"/>
    <property type="match status" value="1"/>
</dbReference>
<dbReference type="GO" id="GO:0008836">
    <property type="term" value="F:diaminopimelate decarboxylase activity"/>
    <property type="evidence" value="ECO:0007669"/>
    <property type="project" value="UniProtKB-EC"/>
</dbReference>
<evidence type="ECO:0000259" key="5">
    <source>
        <dbReference type="Pfam" id="PF00278"/>
    </source>
</evidence>
<comment type="cofactor">
    <cofactor evidence="1 3">
        <name>pyridoxal 5'-phosphate</name>
        <dbReference type="ChEBI" id="CHEBI:597326"/>
    </cofactor>
</comment>
<proteinExistence type="inferred from homology"/>
<dbReference type="Proteomes" id="UP000575985">
    <property type="component" value="Unassembled WGS sequence"/>
</dbReference>
<evidence type="ECO:0000313" key="7">
    <source>
        <dbReference type="EMBL" id="NYI98383.1"/>
    </source>
</evidence>
<dbReference type="PANTHER" id="PTHR43727">
    <property type="entry name" value="DIAMINOPIMELATE DECARBOXYLASE"/>
    <property type="match status" value="1"/>
</dbReference>
<name>A0A853BTB8_9ACTN</name>
<evidence type="ECO:0000256" key="3">
    <source>
        <dbReference type="PIRSR" id="PIRSR600183-50"/>
    </source>
</evidence>
<dbReference type="GO" id="GO:0009089">
    <property type="term" value="P:lysine biosynthetic process via diaminopimelate"/>
    <property type="evidence" value="ECO:0007669"/>
    <property type="project" value="TreeGrafter"/>
</dbReference>
<evidence type="ECO:0000313" key="8">
    <source>
        <dbReference type="Proteomes" id="UP000575985"/>
    </source>
</evidence>
<sequence length="366" mass="39161">MTASSARPVRPPLSPDQIPDRLPAYVYDLPALAAHAAAVRTALAGVEVYYAVKANPDPHILRTLAPHVDGFETASVGEAAHVRATVPGAPVALAGPGKTAELDTPVHRLHLESLGELDRLLASGRRADVLLRLNLDLDIPGLAPNMCGPSVPFGMAPAEARECVGRLAAQDRVRFRGVHAHLASGLEAPAMLQVASAVLDHARALGAVEVNLGGGMGVSYSDPDHRFDWEAYGRGLARLRRPGEVLRVEPGRALAAYCGYYVTAVVDLKRVHGRLYAVVEGGTHHMRTPAARGHDQPLVMGGPGEPGEPVTVVGRLCLPFDVLARGVPLRMEVGDTLVFRLAGAYAWNISYHDFLMHPRPAFHYLR</sequence>
<dbReference type="Pfam" id="PF00278">
    <property type="entry name" value="Orn_DAP_Arg_deC"/>
    <property type="match status" value="1"/>
</dbReference>
<evidence type="ECO:0000256" key="1">
    <source>
        <dbReference type="ARBA" id="ARBA00001933"/>
    </source>
</evidence>
<dbReference type="InterPro" id="IPR022644">
    <property type="entry name" value="De-COase2_N"/>
</dbReference>
<dbReference type="PRINTS" id="PR01182">
    <property type="entry name" value="ORNDCRBXLASE"/>
</dbReference>
<accession>A0A853BTB8</accession>
<keyword evidence="2 3" id="KW-0663">Pyridoxal phosphate</keyword>